<dbReference type="SUPFAM" id="SSF50998">
    <property type="entry name" value="Quinoprotein alcohol dehydrogenase-like"/>
    <property type="match status" value="1"/>
</dbReference>
<name>B9XMV4_PEDPL</name>
<dbReference type="InterPro" id="IPR011047">
    <property type="entry name" value="Quinoprotein_ADH-like_sf"/>
</dbReference>
<proteinExistence type="predicted"/>
<comment type="caution">
    <text evidence="1">The sequence shown here is derived from an EMBL/GenBank/DDBJ whole genome shotgun (WGS) entry which is preliminary data.</text>
</comment>
<dbReference type="SUPFAM" id="SSF48726">
    <property type="entry name" value="Immunoglobulin"/>
    <property type="match status" value="1"/>
</dbReference>
<evidence type="ECO:0008006" key="3">
    <source>
        <dbReference type="Google" id="ProtNLM"/>
    </source>
</evidence>
<evidence type="ECO:0000313" key="1">
    <source>
        <dbReference type="EMBL" id="EEF58879.1"/>
    </source>
</evidence>
<keyword evidence="2" id="KW-1185">Reference proteome</keyword>
<evidence type="ECO:0000313" key="2">
    <source>
        <dbReference type="Proteomes" id="UP000003688"/>
    </source>
</evidence>
<gene>
    <name evidence="1" type="ORF">Cflav_PD1712</name>
</gene>
<dbReference type="InterPro" id="IPR013783">
    <property type="entry name" value="Ig-like_fold"/>
</dbReference>
<dbReference type="Gene3D" id="2.60.40.10">
    <property type="entry name" value="Immunoglobulins"/>
    <property type="match status" value="1"/>
</dbReference>
<dbReference type="EMBL" id="ABOX02000036">
    <property type="protein sequence ID" value="EEF58879.1"/>
    <property type="molecule type" value="Genomic_DNA"/>
</dbReference>
<accession>B9XMV4</accession>
<protein>
    <recommendedName>
        <fullName evidence="3">Immunoglobulin I-set domain protein</fullName>
    </recommendedName>
</protein>
<organism evidence="1 2">
    <name type="scientific">Pedosphaera parvula (strain Ellin514)</name>
    <dbReference type="NCBI Taxonomy" id="320771"/>
    <lineage>
        <taxon>Bacteria</taxon>
        <taxon>Pseudomonadati</taxon>
        <taxon>Verrucomicrobiota</taxon>
        <taxon>Pedosphaerae</taxon>
        <taxon>Pedosphaerales</taxon>
        <taxon>Pedosphaeraceae</taxon>
        <taxon>Pedosphaera</taxon>
    </lineage>
</organism>
<dbReference type="Proteomes" id="UP000003688">
    <property type="component" value="Unassembled WGS sequence"/>
</dbReference>
<dbReference type="AlphaFoldDB" id="B9XMV4"/>
<reference evidence="1 2" key="1">
    <citation type="journal article" date="2011" name="J. Bacteriol.">
        <title>Genome sequence of 'Pedosphaera parvula' Ellin514, an aerobic Verrucomicrobial isolate from pasture soil.</title>
        <authorList>
            <person name="Kant R."/>
            <person name="van Passel M.W."/>
            <person name="Sangwan P."/>
            <person name="Palva A."/>
            <person name="Lucas S."/>
            <person name="Copeland A."/>
            <person name="Lapidus A."/>
            <person name="Glavina Del Rio T."/>
            <person name="Dalin E."/>
            <person name="Tice H."/>
            <person name="Bruce D."/>
            <person name="Goodwin L."/>
            <person name="Pitluck S."/>
            <person name="Chertkov O."/>
            <person name="Larimer F.W."/>
            <person name="Land M.L."/>
            <person name="Hauser L."/>
            <person name="Brettin T.S."/>
            <person name="Detter J.C."/>
            <person name="Han S."/>
            <person name="de Vos W.M."/>
            <person name="Janssen P.H."/>
            <person name="Smidt H."/>
        </authorList>
    </citation>
    <scope>NUCLEOTIDE SEQUENCE [LARGE SCALE GENOMIC DNA]</scope>
    <source>
        <strain evidence="1 2">Ellin514</strain>
    </source>
</reference>
<sequence length="796" mass="85511" precursor="true">MTQISPRLFLRLILLLVSLIVQRAFAVPDLRFDVVTFCCGCTSSSQNLCQEHFDHMNFPSPNGHYLAMGNDDHRTELTANGNVLAIYYNTLDKTWPTNDAATAAASINQWVMNNFTNTGPRPDWIVLNEIASSTWTPNPSYRTWIRDVVHALKTTYGYTIIVYAPYTNPVGTAADWQGLASDAYIGIENYLSGQEISAQSFSVSWCQGQYSSSLVNYSNFGVSPNRLILGEHFAQSTNSTGFGRSGVSSNNWDSAIIARSRGATNVAFAGFIGYSWGANGMNVSQDEMIHFEDTYATNPLPRKTSVTLPYIIDQPLSQSAVWKTNVSFSVMPAGKAPLGYQWRLNGATIPGATNQTLTLTNIGAANAGAYSVMLSNVAGTTLSSNAVLTIFMPDDHYQLSKLWSLAPGSAPYATGSTNLSTSQTPLQRGIAYNALSNQVYIVSRSGATTGLNINVLDGSTGMWLYSLDTTGISGGAIVLLEMMAAADGALYAANLDVSGGTTPSTFRLYRWTNSSPTTKPIQVFQGEPAGQATAFRWGDAMDLRGTGTNTQLIIDSQLLAGSVGGPFAAILTPSSGAMNQFVTTALTEPNGSGSLGRSLQFGAGNTFWQKRKGTALMQLSYDLTNHNSTLLMSVTNLPAALGPVAIDLARGFLAGLSFSGNSTQPDAIELYEIQDLSNPVLIARYNFPTNELGNANFIGQIVINGDRLYACDGNNGFLAFSIIPPVIPKLHLNLSNDIISIAWTNSVSGWNLQKTINLSAANSWTNFSQLPGQGMGTLTITDSVTQGSVFYRLRKP</sequence>
<dbReference type="InterPro" id="IPR036179">
    <property type="entry name" value="Ig-like_dom_sf"/>
</dbReference>
<dbReference type="STRING" id="320771.Cflav_PD1712"/>